<proteinExistence type="predicted"/>
<feature type="domain" description="ABC transporter" evidence="8">
    <location>
        <begin position="1003"/>
        <end position="1232"/>
    </location>
</feature>
<keyword evidence="2 7" id="KW-0812">Transmembrane</keyword>
<dbReference type="GO" id="GO:0005524">
    <property type="term" value="F:ATP binding"/>
    <property type="evidence" value="ECO:0007669"/>
    <property type="project" value="UniProtKB-KW"/>
</dbReference>
<evidence type="ECO:0000256" key="7">
    <source>
        <dbReference type="SAM" id="Phobius"/>
    </source>
</evidence>
<keyword evidence="4" id="KW-0067">ATP-binding</keyword>
<dbReference type="Pfam" id="PF12698">
    <property type="entry name" value="ABC2_membrane_3"/>
    <property type="match status" value="1"/>
</dbReference>
<evidence type="ECO:0000256" key="6">
    <source>
        <dbReference type="ARBA" id="ARBA00023136"/>
    </source>
</evidence>
<feature type="transmembrane region" description="Helical" evidence="7">
    <location>
        <begin position="838"/>
        <end position="857"/>
    </location>
</feature>
<feature type="transmembrane region" description="Helical" evidence="7">
    <location>
        <begin position="245"/>
        <end position="272"/>
    </location>
</feature>
<dbReference type="FunFam" id="3.40.50.300:FF:002275">
    <property type="entry name" value="ATP-binding cassette, subfamily A (ABC1), member 16"/>
    <property type="match status" value="1"/>
</dbReference>
<name>A0A8C0LBV2_CANLU</name>
<dbReference type="SMART" id="SM00382">
    <property type="entry name" value="AAA"/>
    <property type="match status" value="2"/>
</dbReference>
<feature type="transmembrane region" description="Helical" evidence="7">
    <location>
        <begin position="993"/>
        <end position="1010"/>
    </location>
</feature>
<reference evidence="9" key="1">
    <citation type="submission" date="2025-08" db="UniProtKB">
        <authorList>
            <consortium name="Ensembl"/>
        </authorList>
    </citation>
    <scope>IDENTIFICATION</scope>
</reference>
<dbReference type="Gene3D" id="3.40.50.300">
    <property type="entry name" value="P-loop containing nucleotide triphosphate hydrolases"/>
    <property type="match status" value="2"/>
</dbReference>
<dbReference type="CDD" id="cd03263">
    <property type="entry name" value="ABC_subfamily_A"/>
    <property type="match status" value="2"/>
</dbReference>
<dbReference type="Ensembl" id="ENSCAFT00020031776.1">
    <property type="protein sequence ID" value="ENSCAFP00020027522.1"/>
    <property type="gene ID" value="ENSCAFG00020021558.1"/>
</dbReference>
<dbReference type="InterPro" id="IPR056264">
    <property type="entry name" value="R2_ABCA1-4-like"/>
</dbReference>
<dbReference type="PROSITE" id="PS50893">
    <property type="entry name" value="ABC_TRANSPORTER_2"/>
    <property type="match status" value="2"/>
</dbReference>
<keyword evidence="3" id="KW-0547">Nucleotide-binding</keyword>
<keyword evidence="6 7" id="KW-0472">Membrane</keyword>
<dbReference type="PROSITE" id="PS00211">
    <property type="entry name" value="ABC_TRANSPORTER_1"/>
    <property type="match status" value="1"/>
</dbReference>
<dbReference type="InterPro" id="IPR017871">
    <property type="entry name" value="ABC_transporter-like_CS"/>
</dbReference>
<evidence type="ECO:0000259" key="8">
    <source>
        <dbReference type="PROSITE" id="PS50893"/>
    </source>
</evidence>
<dbReference type="FunFam" id="3.40.50.300:FF:000327">
    <property type="entry name" value="ATP-binding cassette sub-family A member 3"/>
    <property type="match status" value="1"/>
</dbReference>
<organism evidence="9 10">
    <name type="scientific">Canis lupus dingo</name>
    <name type="common">dingo</name>
    <dbReference type="NCBI Taxonomy" id="286419"/>
    <lineage>
        <taxon>Eukaryota</taxon>
        <taxon>Metazoa</taxon>
        <taxon>Chordata</taxon>
        <taxon>Craniata</taxon>
        <taxon>Vertebrata</taxon>
        <taxon>Euteleostomi</taxon>
        <taxon>Mammalia</taxon>
        <taxon>Eutheria</taxon>
        <taxon>Laurasiatheria</taxon>
        <taxon>Carnivora</taxon>
        <taxon>Caniformia</taxon>
        <taxon>Canidae</taxon>
        <taxon>Canis</taxon>
    </lineage>
</organism>
<feature type="transmembrane region" description="Helical" evidence="7">
    <location>
        <begin position="899"/>
        <end position="920"/>
    </location>
</feature>
<reference evidence="9" key="2">
    <citation type="submission" date="2025-09" db="UniProtKB">
        <authorList>
            <consortium name="Ensembl"/>
        </authorList>
    </citation>
    <scope>IDENTIFICATION</scope>
</reference>
<feature type="transmembrane region" description="Helical" evidence="7">
    <location>
        <begin position="324"/>
        <end position="349"/>
    </location>
</feature>
<dbReference type="GO" id="GO:0016887">
    <property type="term" value="F:ATP hydrolysis activity"/>
    <property type="evidence" value="ECO:0007669"/>
    <property type="project" value="InterPro"/>
</dbReference>
<feature type="transmembrane region" description="Helical" evidence="7">
    <location>
        <begin position="785"/>
        <end position="805"/>
    </location>
</feature>
<dbReference type="InterPro" id="IPR026082">
    <property type="entry name" value="ABCA"/>
</dbReference>
<dbReference type="GO" id="GO:0140359">
    <property type="term" value="F:ABC-type transporter activity"/>
    <property type="evidence" value="ECO:0007669"/>
    <property type="project" value="InterPro"/>
</dbReference>
<evidence type="ECO:0000256" key="4">
    <source>
        <dbReference type="ARBA" id="ARBA00022840"/>
    </source>
</evidence>
<accession>A0A8C0LBV2</accession>
<feature type="domain" description="ABC transporter" evidence="8">
    <location>
        <begin position="487"/>
        <end position="706"/>
    </location>
</feature>
<dbReference type="PANTHER" id="PTHR19229:SF101">
    <property type="entry name" value="ATP-BINDING CASSETTE, SUB-FAMILY A (ABC1), MEMBER 16"/>
    <property type="match status" value="1"/>
</dbReference>
<evidence type="ECO:0000313" key="9">
    <source>
        <dbReference type="Ensembl" id="ENSCAFP00020027522.1"/>
    </source>
</evidence>
<dbReference type="GeneTree" id="ENSGT00940000163770"/>
<evidence type="ECO:0000313" key="10">
    <source>
        <dbReference type="Proteomes" id="UP000694391"/>
    </source>
</evidence>
<dbReference type="Pfam" id="PF23321">
    <property type="entry name" value="R1_ABCA1"/>
    <property type="match status" value="1"/>
</dbReference>
<evidence type="ECO:0000256" key="3">
    <source>
        <dbReference type="ARBA" id="ARBA00022741"/>
    </source>
</evidence>
<comment type="subcellular location">
    <subcellularLocation>
        <location evidence="1">Membrane</location>
        <topology evidence="1">Multi-pass membrane protein</topology>
    </subcellularLocation>
</comment>
<dbReference type="SUPFAM" id="SSF52540">
    <property type="entry name" value="P-loop containing nucleoside triphosphate hydrolases"/>
    <property type="match status" value="2"/>
</dbReference>
<feature type="transmembrane region" description="Helical" evidence="7">
    <location>
        <begin position="292"/>
        <end position="317"/>
    </location>
</feature>
<evidence type="ECO:0000256" key="1">
    <source>
        <dbReference type="ARBA" id="ARBA00004141"/>
    </source>
</evidence>
<feature type="transmembrane region" description="Helical" evidence="7">
    <location>
        <begin position="408"/>
        <end position="430"/>
    </location>
</feature>
<dbReference type="GO" id="GO:0016020">
    <property type="term" value="C:membrane"/>
    <property type="evidence" value="ECO:0007669"/>
    <property type="project" value="UniProtKB-SubCell"/>
</dbReference>
<dbReference type="InterPro" id="IPR003439">
    <property type="entry name" value="ABC_transporter-like_ATP-bd"/>
</dbReference>
<dbReference type="InterPro" id="IPR013525">
    <property type="entry name" value="ABC2_TM"/>
</dbReference>
<dbReference type="Proteomes" id="UP000694391">
    <property type="component" value="Unplaced"/>
</dbReference>
<dbReference type="InterPro" id="IPR027417">
    <property type="entry name" value="P-loop_NTPase"/>
</dbReference>
<keyword evidence="10" id="KW-1185">Reference proteome</keyword>
<evidence type="ECO:0000256" key="2">
    <source>
        <dbReference type="ARBA" id="ARBA00022692"/>
    </source>
</evidence>
<sequence>MDLLTFSQFAVLLWKNFTLKRRQVFTLILEILTVLVFPVMILLFRKLTSINVVGPYNYTSQPINTLPPFLKNPEDWELIYVPSNIDVVSEITESMKRNLNISVKVRGFASEIEFERYIEYDYGSHKVLAAIIFDCNFKSSSDPLPLQVEYHLRFVRIQRTLMWPDRTGWQTSLLFPAYPTLGPRNVNYDDGGDPGYIREGFLAVQHALDKAIMLYHESNASRNMFDSTSIFIRRFPHPAYSHDELIFIISSFLPLMFILMFSPTVLSIMRYIVWEREKRLKEYQLIIGLQNWIIWAAYFFTFFFFYIIIISLICVLFSAKATDLIISLFAVHLAASAGSLLYFAAFFPFNTIIKHYGHMTLTQKVTVCLSSNVALALGISRLLKLELKQIGVRWDNIWRPVNLEDNLIFGYILLMLLLDAFLYGLVTWYMETIFPGQCGVPQPWYFFLLRSYWLGETKIREKKEVKNCGQTPNKHFEAEPTSLVAGIQIKHLHKVFEFGDKVVVNNMSLNLFKGQITILLGQNGAGKTTILSLLTGRYPPTREEVYIHGFDISKNIMEIRKNLGFCPQQDLLFNDMTISEHLFFYSCLSLFFKFYFSSEKRDTLSKALSGGMKRKLSIIIALMGGSQVVLLDEPSSGMDPVSRRATWELLQQYKQNRTILLTTHSMDEADLLGDRIAIMVRGTLQCCGSSVFLKQTYGAGYHIVMEKESHCDVEKISEIIHSHIPDATVENFTGAELSFILPKEYTHRFEALIDHLEKKQKELGIASFGASITTMEEVFVKPKNGLQIVICLAFSLAVLIGTFCLQTVTERTTRGKHIQFVSGVSVLTYWLSALLWDLIYFSIFCCLLLVSGVFTYCRMDAFVANYNFLDTMMILMLYGWSAVPLMYLGSFLFSSSTAAYIKLTLFNYFSTIFSISIYIIRQHYDLDFPHYIRTLIDSVLVMLPSYNFAMSISKFFNDYEMKKLCTRQFPKIYVNCSKTCEYLRLLRSLKTTYSFQYIVGSFVLFSQIYYKCPVVKAIRNISLVVQKSECFGLLGLNGAGKTTTFKILTGEETTTSGAVLIDGFNITKNIRKIRSRIGYCPQDDPVLNHMTGQEVLIMYARLRGVPEPDISKYVETFLYAVQLEANADDFVHIYSEGNRRRLNTAIALMGESSVVFLDEPSTGLDPVARRLLWNTITWMCRSKAIIITSHSMEECEALCTRLAIMVKGKFKCLGSPQHLKNKFGNAYSLTAKIKFENNKSKLEKFKEFIATTFPGYIINQEHQGIICYYIPKQEICWGKVFNILEEAKALFNLEDYSVSRITLEQIFLTIANIDKTESIQEIKLL</sequence>
<protein>
    <submittedName>
        <fullName evidence="9">ATP-binding cassette sub-family A member 3-like</fullName>
    </submittedName>
</protein>
<dbReference type="PANTHER" id="PTHR19229">
    <property type="entry name" value="ATP-BINDING CASSETTE TRANSPORTER SUBFAMILY A ABCA"/>
    <property type="match status" value="1"/>
</dbReference>
<keyword evidence="5 7" id="KW-1133">Transmembrane helix</keyword>
<evidence type="ECO:0000256" key="5">
    <source>
        <dbReference type="ARBA" id="ARBA00022989"/>
    </source>
</evidence>
<dbReference type="Pfam" id="PF00005">
    <property type="entry name" value="ABC_tran"/>
    <property type="match status" value="2"/>
</dbReference>
<feature type="transmembrane region" description="Helical" evidence="7">
    <location>
        <begin position="24"/>
        <end position="44"/>
    </location>
</feature>
<dbReference type="GO" id="GO:0005319">
    <property type="term" value="F:lipid transporter activity"/>
    <property type="evidence" value="ECO:0007669"/>
    <property type="project" value="TreeGrafter"/>
</dbReference>
<dbReference type="InterPro" id="IPR003593">
    <property type="entry name" value="AAA+_ATPase"/>
</dbReference>
<feature type="transmembrane region" description="Helical" evidence="7">
    <location>
        <begin position="869"/>
        <end position="893"/>
    </location>
</feature>